<gene>
    <name evidence="3" type="ORF">SI8410_13017920</name>
</gene>
<dbReference type="PANTHER" id="PTHR33493">
    <property type="entry name" value="LATE EMBRYOGENESIS ABUNDANT PROTEIN 6-RELATED"/>
    <property type="match status" value="1"/>
</dbReference>
<keyword evidence="4" id="KW-1185">Reference proteome</keyword>
<reference evidence="3" key="1">
    <citation type="submission" date="2020-02" db="EMBL/GenBank/DDBJ databases">
        <authorList>
            <person name="Scholz U."/>
            <person name="Mascher M."/>
            <person name="Fiebig A."/>
        </authorList>
    </citation>
    <scope>NUCLEOTIDE SEQUENCE</scope>
</reference>
<dbReference type="EMBL" id="LR746276">
    <property type="protein sequence ID" value="CAA7407242.1"/>
    <property type="molecule type" value="Genomic_DNA"/>
</dbReference>
<dbReference type="PANTHER" id="PTHR33493:SF2">
    <property type="entry name" value="LATE EMBRYOGENESIS ABUNDANT PROTEIN 46"/>
    <property type="match status" value="1"/>
</dbReference>
<dbReference type="Pfam" id="PF03760">
    <property type="entry name" value="LEA_1"/>
    <property type="match status" value="1"/>
</dbReference>
<proteinExistence type="inferred from homology"/>
<comment type="similarity">
    <text evidence="1">Belongs to the LEA type 1 family.</text>
</comment>
<dbReference type="GO" id="GO:0009793">
    <property type="term" value="P:embryo development ending in seed dormancy"/>
    <property type="evidence" value="ECO:0007669"/>
    <property type="project" value="InterPro"/>
</dbReference>
<organism evidence="3 4">
    <name type="scientific">Spirodela intermedia</name>
    <name type="common">Intermediate duckweed</name>
    <dbReference type="NCBI Taxonomy" id="51605"/>
    <lineage>
        <taxon>Eukaryota</taxon>
        <taxon>Viridiplantae</taxon>
        <taxon>Streptophyta</taxon>
        <taxon>Embryophyta</taxon>
        <taxon>Tracheophyta</taxon>
        <taxon>Spermatophyta</taxon>
        <taxon>Magnoliopsida</taxon>
        <taxon>Liliopsida</taxon>
        <taxon>Araceae</taxon>
        <taxon>Lemnoideae</taxon>
        <taxon>Spirodela</taxon>
    </lineage>
</organism>
<evidence type="ECO:0000256" key="2">
    <source>
        <dbReference type="SAM" id="MobiDB-lite"/>
    </source>
</evidence>
<evidence type="ECO:0000313" key="4">
    <source>
        <dbReference type="Proteomes" id="UP000663760"/>
    </source>
</evidence>
<feature type="compositionally biased region" description="Basic and acidic residues" evidence="2">
    <location>
        <begin position="36"/>
        <end position="57"/>
    </location>
</feature>
<protein>
    <submittedName>
        <fullName evidence="3">Uncharacterized protein</fullName>
    </submittedName>
</protein>
<evidence type="ECO:0000256" key="1">
    <source>
        <dbReference type="ARBA" id="ARBA00010975"/>
    </source>
</evidence>
<accession>A0A7I8LBR0</accession>
<dbReference type="OrthoDB" id="758082at2759"/>
<feature type="region of interest" description="Disordered" evidence="2">
    <location>
        <begin position="20"/>
        <end position="128"/>
    </location>
</feature>
<evidence type="ECO:0000313" key="3">
    <source>
        <dbReference type="EMBL" id="CAA7407242.1"/>
    </source>
</evidence>
<dbReference type="AlphaFoldDB" id="A0A7I8LBR0"/>
<dbReference type="InterPro" id="IPR005513">
    <property type="entry name" value="LEA_1"/>
</dbReference>
<sequence length="128" mass="13095">MQAGKGAMASAKETAANIAASAQSGMEKTKATVQGKAEKMTAHGPAEKEMAEERKQQMIEQAELNKQQAREQHAAEKERARVGGVPAGEVVGSNPIGTATGTGRTTAAHNPLTGGTQPAGRHTGGGYT</sequence>
<name>A0A7I8LBR0_SPIIN</name>
<dbReference type="Proteomes" id="UP000663760">
    <property type="component" value="Chromosome 13"/>
</dbReference>
<feature type="compositionally biased region" description="Basic and acidic residues" evidence="2">
    <location>
        <begin position="68"/>
        <end position="81"/>
    </location>
</feature>
<feature type="compositionally biased region" description="Low complexity" evidence="2">
    <location>
        <begin position="97"/>
        <end position="108"/>
    </location>
</feature>